<gene>
    <name evidence="1" type="ORF">CARN6_0726</name>
</gene>
<sequence>MSVLEVTVGVPVEKKMEGFAAALQAAMEGRTTAPHFGVGFANMAQFGDVFTPKRWELVEVLKASGPLSIYALAKRLGRHYRNVHKDVGALMEWMVIEKDADGHVFVPWDEIDVRLPLKRNAA</sequence>
<comment type="caution">
    <text evidence="1">The sequence shown here is derived from an EMBL/GenBank/DDBJ whole genome shotgun (WGS) entry which is preliminary data.</text>
</comment>
<name>E6QJH7_9ZZZZ</name>
<evidence type="ECO:0000313" key="1">
    <source>
        <dbReference type="EMBL" id="CBI07393.1"/>
    </source>
</evidence>
<dbReference type="AlphaFoldDB" id="E6QJH7"/>
<dbReference type="SUPFAM" id="SSF46785">
    <property type="entry name" value="Winged helix' DNA-binding domain"/>
    <property type="match status" value="1"/>
</dbReference>
<reference evidence="1" key="1">
    <citation type="submission" date="2009-10" db="EMBL/GenBank/DDBJ databases">
        <title>Diversity of trophic interactions inside an arsenic-rich microbial ecosystem.</title>
        <authorList>
            <person name="Bertin P.N."/>
            <person name="Heinrich-Salmeron A."/>
            <person name="Pelletier E."/>
            <person name="Goulhen-Chollet F."/>
            <person name="Arsene-Ploetze F."/>
            <person name="Gallien S."/>
            <person name="Calteau A."/>
            <person name="Vallenet D."/>
            <person name="Casiot C."/>
            <person name="Chane-Woon-Ming B."/>
            <person name="Giloteaux L."/>
            <person name="Barakat M."/>
            <person name="Bonnefoy V."/>
            <person name="Bruneel O."/>
            <person name="Chandler M."/>
            <person name="Cleiss J."/>
            <person name="Duran R."/>
            <person name="Elbaz-Poulichet F."/>
            <person name="Fonknechten N."/>
            <person name="Lauga B."/>
            <person name="Mornico D."/>
            <person name="Ortet P."/>
            <person name="Schaeffer C."/>
            <person name="Siguier P."/>
            <person name="Alexander Thil Smith A."/>
            <person name="Van Dorsselaer A."/>
            <person name="Weissenbach J."/>
            <person name="Medigue C."/>
            <person name="Le Paslier D."/>
        </authorList>
    </citation>
    <scope>NUCLEOTIDE SEQUENCE</scope>
</reference>
<dbReference type="Pfam" id="PF25212">
    <property type="entry name" value="HVO_A0114"/>
    <property type="match status" value="1"/>
</dbReference>
<dbReference type="EMBL" id="CABQ01000088">
    <property type="protein sequence ID" value="CBI07393.1"/>
    <property type="molecule type" value="Genomic_DNA"/>
</dbReference>
<proteinExistence type="predicted"/>
<accession>E6QJH7</accession>
<protein>
    <submittedName>
        <fullName evidence="1">Uncharacterized protein</fullName>
    </submittedName>
</protein>
<dbReference type="InterPro" id="IPR036390">
    <property type="entry name" value="WH_DNA-bd_sf"/>
</dbReference>
<organism evidence="1">
    <name type="scientific">mine drainage metagenome</name>
    <dbReference type="NCBI Taxonomy" id="410659"/>
    <lineage>
        <taxon>unclassified sequences</taxon>
        <taxon>metagenomes</taxon>
        <taxon>ecological metagenomes</taxon>
    </lineage>
</organism>